<keyword evidence="1" id="KW-0472">Membrane</keyword>
<feature type="transmembrane region" description="Helical" evidence="1">
    <location>
        <begin position="244"/>
        <end position="264"/>
    </location>
</feature>
<dbReference type="GO" id="GO:0006629">
    <property type="term" value="P:lipid metabolic process"/>
    <property type="evidence" value="ECO:0007669"/>
    <property type="project" value="InterPro"/>
</dbReference>
<feature type="domain" description="GP-PDE" evidence="2">
    <location>
        <begin position="271"/>
        <end position="500"/>
    </location>
</feature>
<reference evidence="3 4" key="1">
    <citation type="submission" date="2018-10" db="EMBL/GenBank/DDBJ databases">
        <title>Genome seuquencing of Lactobacillus species.</title>
        <authorList>
            <person name="Baek C."/>
            <person name="Yi H."/>
        </authorList>
    </citation>
    <scope>NUCLEOTIDE SEQUENCE [LARGE SCALE GENOMIC DNA]</scope>
    <source>
        <strain evidence="3 4">DSM 10667</strain>
    </source>
</reference>
<dbReference type="InterPro" id="IPR030395">
    <property type="entry name" value="GP_PDE_dom"/>
</dbReference>
<dbReference type="CDD" id="cd08579">
    <property type="entry name" value="GDPD_memb_like"/>
    <property type="match status" value="1"/>
</dbReference>
<proteinExistence type="predicted"/>
<sequence>MLSRGWQLIIRGGQQLTGPLAIWWLTGMLLAVLVKVLGIQVGGGMSLIGLIVLSAWLPALAVRSNHEPLQVGQFICRWSMLLVMAVWWLPLGWLGYLATLQASLQLPAAIQNVIFNTRYDWLPVAAPLWALGWLLSWKWLPALRQQLLNPANWKNYWQAGWKTSWWAAIKRTRYGWMVLIGWGILAGLSVGIVWICGNYSQIVSRLVAIISMTGLQLIGWLLLMGEWAQWRPQRVTSVRSQWQTALIILISLVAISSYSGWWLGAPTTATPAIIAHRGVNGHDGVQNTTAALKRTVRQTRPNMVEMDIQPTADRHWVVMHDLTLTALAGQAGPVHDYPVDELSGLPLHEHGQKGRLSTFNQYFTVARNLQQPLLVEIKSVGAANQLMGAFAERYGQTLVRQKGAVHSLDYRIIEQLHQRNVQLPVGLIAPFYLTDFSDSVASFYSLQALTATREQVSAAHRQHHAVYFWTVDRPLAMQRLAAMGADGLITNRPGQLKQLQTRSKHYYFYQLINWLLSWL</sequence>
<dbReference type="AlphaFoldDB" id="A0AAD0TQ46"/>
<keyword evidence="1" id="KW-1133">Transmembrane helix</keyword>
<dbReference type="EMBL" id="CP032744">
    <property type="protein sequence ID" value="AYJ39168.1"/>
    <property type="molecule type" value="Genomic_DNA"/>
</dbReference>
<keyword evidence="1" id="KW-0812">Transmembrane</keyword>
<dbReference type="SUPFAM" id="SSF51695">
    <property type="entry name" value="PLC-like phosphodiesterases"/>
    <property type="match status" value="1"/>
</dbReference>
<dbReference type="GO" id="GO:0008081">
    <property type="term" value="F:phosphoric diester hydrolase activity"/>
    <property type="evidence" value="ECO:0007669"/>
    <property type="project" value="InterPro"/>
</dbReference>
<feature type="transmembrane region" description="Helical" evidence="1">
    <location>
        <begin position="74"/>
        <end position="96"/>
    </location>
</feature>
<feature type="transmembrane region" description="Helical" evidence="1">
    <location>
        <begin position="174"/>
        <end position="196"/>
    </location>
</feature>
<gene>
    <name evidence="3" type="ORF">LP667_10310</name>
</gene>
<dbReference type="PANTHER" id="PTHR46211">
    <property type="entry name" value="GLYCEROPHOSPHORYL DIESTER PHOSPHODIESTERASE"/>
    <property type="match status" value="1"/>
</dbReference>
<organism evidence="3 4">
    <name type="scientific">Lactiplantibacillus paraplantarum</name>
    <dbReference type="NCBI Taxonomy" id="60520"/>
    <lineage>
        <taxon>Bacteria</taxon>
        <taxon>Bacillati</taxon>
        <taxon>Bacillota</taxon>
        <taxon>Bacilli</taxon>
        <taxon>Lactobacillales</taxon>
        <taxon>Lactobacillaceae</taxon>
        <taxon>Lactiplantibacillus</taxon>
    </lineage>
</organism>
<dbReference type="PROSITE" id="PS51704">
    <property type="entry name" value="GP_PDE"/>
    <property type="match status" value="1"/>
</dbReference>
<name>A0AAD0TQ46_9LACO</name>
<dbReference type="PANTHER" id="PTHR46211:SF8">
    <property type="entry name" value="PHOSPHODIESTERASE"/>
    <property type="match status" value="1"/>
</dbReference>
<dbReference type="InterPro" id="IPR017946">
    <property type="entry name" value="PLC-like_Pdiesterase_TIM-brl"/>
</dbReference>
<dbReference type="Gene3D" id="3.20.20.190">
    <property type="entry name" value="Phosphatidylinositol (PI) phosphodiesterase"/>
    <property type="match status" value="1"/>
</dbReference>
<feature type="transmembrane region" description="Helical" evidence="1">
    <location>
        <begin position="44"/>
        <end position="62"/>
    </location>
</feature>
<feature type="transmembrane region" description="Helical" evidence="1">
    <location>
        <begin position="20"/>
        <end position="38"/>
    </location>
</feature>
<protein>
    <submittedName>
        <fullName evidence="3">Glycerophosphodiester phosphodiesterase</fullName>
    </submittedName>
</protein>
<accession>A0AAD0TQ46</accession>
<dbReference type="Pfam" id="PF03009">
    <property type="entry name" value="GDPD"/>
    <property type="match status" value="1"/>
</dbReference>
<dbReference type="Proteomes" id="UP000277896">
    <property type="component" value="Chromosome"/>
</dbReference>
<dbReference type="RefSeq" id="WP_021732579.1">
    <property type="nucleotide sequence ID" value="NZ_AVAI01000156.1"/>
</dbReference>
<evidence type="ECO:0000259" key="2">
    <source>
        <dbReference type="PROSITE" id="PS51704"/>
    </source>
</evidence>
<feature type="transmembrane region" description="Helical" evidence="1">
    <location>
        <begin position="202"/>
        <end position="223"/>
    </location>
</feature>
<evidence type="ECO:0000313" key="4">
    <source>
        <dbReference type="Proteomes" id="UP000277896"/>
    </source>
</evidence>
<evidence type="ECO:0000256" key="1">
    <source>
        <dbReference type="SAM" id="Phobius"/>
    </source>
</evidence>
<evidence type="ECO:0000313" key="3">
    <source>
        <dbReference type="EMBL" id="AYJ39168.1"/>
    </source>
</evidence>